<reference evidence="2" key="1">
    <citation type="submission" date="2020-06" db="EMBL/GenBank/DDBJ databases">
        <title>WGS assembly of Ceratodon purpureus strain R40.</title>
        <authorList>
            <person name="Carey S.B."/>
            <person name="Jenkins J."/>
            <person name="Shu S."/>
            <person name="Lovell J.T."/>
            <person name="Sreedasyam A."/>
            <person name="Maumus F."/>
            <person name="Tiley G.P."/>
            <person name="Fernandez-Pozo N."/>
            <person name="Barry K."/>
            <person name="Chen C."/>
            <person name="Wang M."/>
            <person name="Lipzen A."/>
            <person name="Daum C."/>
            <person name="Saski C.A."/>
            <person name="Payton A.C."/>
            <person name="Mcbreen J.C."/>
            <person name="Conrad R.E."/>
            <person name="Kollar L.M."/>
            <person name="Olsson S."/>
            <person name="Huttunen S."/>
            <person name="Landis J.B."/>
            <person name="Wickett N.J."/>
            <person name="Johnson M.G."/>
            <person name="Rensing S.A."/>
            <person name="Grimwood J."/>
            <person name="Schmutz J."/>
            <person name="Mcdaniel S.F."/>
        </authorList>
    </citation>
    <scope>NUCLEOTIDE SEQUENCE</scope>
    <source>
        <strain evidence="2">R40</strain>
    </source>
</reference>
<organism evidence="2 3">
    <name type="scientific">Ceratodon purpureus</name>
    <name type="common">Fire moss</name>
    <name type="synonym">Dicranum purpureum</name>
    <dbReference type="NCBI Taxonomy" id="3225"/>
    <lineage>
        <taxon>Eukaryota</taxon>
        <taxon>Viridiplantae</taxon>
        <taxon>Streptophyta</taxon>
        <taxon>Embryophyta</taxon>
        <taxon>Bryophyta</taxon>
        <taxon>Bryophytina</taxon>
        <taxon>Bryopsida</taxon>
        <taxon>Dicranidae</taxon>
        <taxon>Pseudoditrichales</taxon>
        <taxon>Ditrichaceae</taxon>
        <taxon>Ceratodon</taxon>
    </lineage>
</organism>
<keyword evidence="1" id="KW-1133">Transmembrane helix</keyword>
<dbReference type="GO" id="GO:0005783">
    <property type="term" value="C:endoplasmic reticulum"/>
    <property type="evidence" value="ECO:0007669"/>
    <property type="project" value="TreeGrafter"/>
</dbReference>
<keyword evidence="1" id="KW-0812">Transmembrane</keyword>
<dbReference type="GO" id="GO:0016020">
    <property type="term" value="C:membrane"/>
    <property type="evidence" value="ECO:0007669"/>
    <property type="project" value="GOC"/>
</dbReference>
<proteinExistence type="predicted"/>
<protein>
    <submittedName>
        <fullName evidence="2">Uncharacterized protein</fullName>
    </submittedName>
</protein>
<keyword evidence="1" id="KW-0472">Membrane</keyword>
<feature type="transmembrane region" description="Helical" evidence="1">
    <location>
        <begin position="67"/>
        <end position="84"/>
    </location>
</feature>
<keyword evidence="3" id="KW-1185">Reference proteome</keyword>
<name>A0A8T0HKU5_CERPU</name>
<dbReference type="Proteomes" id="UP000822688">
    <property type="component" value="Chromosome V"/>
</dbReference>
<sequence length="203" mass="22647">MAGSGLFDLEKQFAFYGAYHSNKFNVLIHLVFVWPILFTALVLLAYTQPLAPQLPVMAALPYHEYMVLNYSFVFSAVYALYYMALEPKSGSLGAFLVLLCWVGANAVAQHVPWVSGWKVVAIAQVVSWSAQFSGHGFFEGRAPALLDNLAQAFLMAPYFVLLEVLHTVFHFEPYPGFTKNVQNKVGANIAEFRSKKSKAKRAE</sequence>
<feature type="transmembrane region" description="Helical" evidence="1">
    <location>
        <begin position="90"/>
        <end position="108"/>
    </location>
</feature>
<evidence type="ECO:0000313" key="2">
    <source>
        <dbReference type="EMBL" id="KAG0571415.1"/>
    </source>
</evidence>
<dbReference type="PANTHER" id="PTHR28026">
    <property type="entry name" value="DUF962 DOMAIN PROTEIN (AFU_ORTHOLOGUE AFUA_8G05310)"/>
    <property type="match status" value="1"/>
</dbReference>
<feature type="transmembrane region" description="Helical" evidence="1">
    <location>
        <begin position="26"/>
        <end position="46"/>
    </location>
</feature>
<dbReference type="PANTHER" id="PTHR28026:SF9">
    <property type="entry name" value="2-HYDROXY-PALMITIC ACID DIOXYGENASE MPO1"/>
    <property type="match status" value="1"/>
</dbReference>
<evidence type="ECO:0000256" key="1">
    <source>
        <dbReference type="SAM" id="Phobius"/>
    </source>
</evidence>
<evidence type="ECO:0000313" key="3">
    <source>
        <dbReference type="Proteomes" id="UP000822688"/>
    </source>
</evidence>
<dbReference type="InterPro" id="IPR009305">
    <property type="entry name" value="Mpo1-like"/>
</dbReference>
<dbReference type="Pfam" id="PF06127">
    <property type="entry name" value="Mpo1-like"/>
    <property type="match status" value="1"/>
</dbReference>
<accession>A0A8T0HKU5</accession>
<dbReference type="GO" id="GO:0046521">
    <property type="term" value="P:sphingoid catabolic process"/>
    <property type="evidence" value="ECO:0007669"/>
    <property type="project" value="TreeGrafter"/>
</dbReference>
<gene>
    <name evidence="2" type="ORF">KC19_VG010000</name>
</gene>
<comment type="caution">
    <text evidence="2">The sequence shown here is derived from an EMBL/GenBank/DDBJ whole genome shotgun (WGS) entry which is preliminary data.</text>
</comment>
<dbReference type="AlphaFoldDB" id="A0A8T0HKU5"/>
<dbReference type="EMBL" id="CM026426">
    <property type="protein sequence ID" value="KAG0571415.1"/>
    <property type="molecule type" value="Genomic_DNA"/>
</dbReference>